<evidence type="ECO:0000256" key="8">
    <source>
        <dbReference type="SAM" id="MobiDB-lite"/>
    </source>
</evidence>
<evidence type="ECO:0000256" key="4">
    <source>
        <dbReference type="ARBA" id="ARBA00022475"/>
    </source>
</evidence>
<evidence type="ECO:0000256" key="2">
    <source>
        <dbReference type="ARBA" id="ARBA00009773"/>
    </source>
</evidence>
<feature type="transmembrane region" description="Helical" evidence="9">
    <location>
        <begin position="346"/>
        <end position="377"/>
    </location>
</feature>
<keyword evidence="3" id="KW-0813">Transport</keyword>
<feature type="transmembrane region" description="Helical" evidence="9">
    <location>
        <begin position="242"/>
        <end position="264"/>
    </location>
</feature>
<feature type="transmembrane region" description="Helical" evidence="9">
    <location>
        <begin position="315"/>
        <end position="339"/>
    </location>
</feature>
<sequence>MAEKQNPRRLLSRVGRQISRVRQRVRPLRTTSVDQIVSPTLLVPTTTASSPGSTGRGFRPSRASQPSVRRMPDRAVHVDAAPDGVPRWIRTYGTAAWFLIGIVIVVGMVVFATARIQMVFIAVFLALVITSVLYPIVSGLARWMPRPLAVVISLLGSFLVIAGLLTYVVSSVVGQWATLADEFQDGMQTILDSTLTFLEEGPLPVHVTQAEIYDAINSAVAEGTRWVRENAGNIATEVLNNAGAVALVFMILALSLFLTVFFLARGEWMWLWFLNQLPAKNRPKAHLAATAGWYTFSGYARGTAIVAFADGVMAFVLLTIVGVPLAAPLAVLVFIGAFIPLIGAPLAMIIAGVVALAAGGFLDFVIVVLGIALIGQIEGHILQPLVMGKQVSLHPVIVAVGVTAGTFLAGLIGAIIAIPVLAVTWAVYAAIRQVDPPLKDLPKVDRRRLLEKDDEERTAERSVAAE</sequence>
<feature type="transmembrane region" description="Helical" evidence="9">
    <location>
        <begin position="397"/>
        <end position="430"/>
    </location>
</feature>
<dbReference type="InterPro" id="IPR002549">
    <property type="entry name" value="AI-2E-like"/>
</dbReference>
<comment type="subcellular location">
    <subcellularLocation>
        <location evidence="1">Cell membrane</location>
        <topology evidence="1">Multi-pass membrane protein</topology>
    </subcellularLocation>
</comment>
<evidence type="ECO:0000256" key="6">
    <source>
        <dbReference type="ARBA" id="ARBA00022989"/>
    </source>
</evidence>
<keyword evidence="5 9" id="KW-0812">Transmembrane</keyword>
<comment type="similarity">
    <text evidence="2">Belongs to the autoinducer-2 exporter (AI-2E) (TC 2.A.86) family.</text>
</comment>
<evidence type="ECO:0000256" key="1">
    <source>
        <dbReference type="ARBA" id="ARBA00004651"/>
    </source>
</evidence>
<feature type="transmembrane region" description="Helical" evidence="9">
    <location>
        <begin position="118"/>
        <end position="136"/>
    </location>
</feature>
<dbReference type="PANTHER" id="PTHR21716:SF53">
    <property type="entry name" value="PERMEASE PERM-RELATED"/>
    <property type="match status" value="1"/>
</dbReference>
<dbReference type="EMBL" id="JBHTCQ010000004">
    <property type="protein sequence ID" value="MFC7406875.1"/>
    <property type="molecule type" value="Genomic_DNA"/>
</dbReference>
<gene>
    <name evidence="10" type="ORF">ACFQQL_17275</name>
</gene>
<proteinExistence type="inferred from homology"/>
<keyword evidence="7 9" id="KW-0472">Membrane</keyword>
<dbReference type="RefSeq" id="WP_382396402.1">
    <property type="nucleotide sequence ID" value="NZ_JBHTCQ010000004.1"/>
</dbReference>
<evidence type="ECO:0000256" key="5">
    <source>
        <dbReference type="ARBA" id="ARBA00022692"/>
    </source>
</evidence>
<evidence type="ECO:0000256" key="7">
    <source>
        <dbReference type="ARBA" id="ARBA00023136"/>
    </source>
</evidence>
<keyword evidence="4" id="KW-1003">Cell membrane</keyword>
<feature type="transmembrane region" description="Helical" evidence="9">
    <location>
        <begin position="148"/>
        <end position="169"/>
    </location>
</feature>
<evidence type="ECO:0000256" key="3">
    <source>
        <dbReference type="ARBA" id="ARBA00022448"/>
    </source>
</evidence>
<organism evidence="10 11">
    <name type="scientific">Georgenia alba</name>
    <dbReference type="NCBI Taxonomy" id="2233858"/>
    <lineage>
        <taxon>Bacteria</taxon>
        <taxon>Bacillati</taxon>
        <taxon>Actinomycetota</taxon>
        <taxon>Actinomycetes</taxon>
        <taxon>Micrococcales</taxon>
        <taxon>Bogoriellaceae</taxon>
        <taxon>Georgenia</taxon>
    </lineage>
</organism>
<accession>A0ABW2QGS2</accession>
<evidence type="ECO:0000256" key="9">
    <source>
        <dbReference type="SAM" id="Phobius"/>
    </source>
</evidence>
<dbReference type="PANTHER" id="PTHR21716">
    <property type="entry name" value="TRANSMEMBRANE PROTEIN"/>
    <property type="match status" value="1"/>
</dbReference>
<dbReference type="Pfam" id="PF01594">
    <property type="entry name" value="AI-2E_transport"/>
    <property type="match status" value="1"/>
</dbReference>
<evidence type="ECO:0000313" key="10">
    <source>
        <dbReference type="EMBL" id="MFC7406875.1"/>
    </source>
</evidence>
<keyword evidence="11" id="KW-1185">Reference proteome</keyword>
<feature type="compositionally biased region" description="Low complexity" evidence="8">
    <location>
        <begin position="44"/>
        <end position="53"/>
    </location>
</feature>
<reference evidence="11" key="1">
    <citation type="journal article" date="2019" name="Int. J. Syst. Evol. Microbiol.">
        <title>The Global Catalogue of Microorganisms (GCM) 10K type strain sequencing project: providing services to taxonomists for standard genome sequencing and annotation.</title>
        <authorList>
            <consortium name="The Broad Institute Genomics Platform"/>
            <consortium name="The Broad Institute Genome Sequencing Center for Infectious Disease"/>
            <person name="Wu L."/>
            <person name="Ma J."/>
        </authorList>
    </citation>
    <scope>NUCLEOTIDE SEQUENCE [LARGE SCALE GENOMIC DNA]</scope>
    <source>
        <strain evidence="11">JCM 1490</strain>
    </source>
</reference>
<dbReference type="Proteomes" id="UP001596455">
    <property type="component" value="Unassembled WGS sequence"/>
</dbReference>
<protein>
    <submittedName>
        <fullName evidence="10">AI-2E family transporter</fullName>
    </submittedName>
</protein>
<feature type="region of interest" description="Disordered" evidence="8">
    <location>
        <begin position="43"/>
        <end position="70"/>
    </location>
</feature>
<keyword evidence="6 9" id="KW-1133">Transmembrane helix</keyword>
<evidence type="ECO:0000313" key="11">
    <source>
        <dbReference type="Proteomes" id="UP001596455"/>
    </source>
</evidence>
<name>A0ABW2QGS2_9MICO</name>
<feature type="transmembrane region" description="Helical" evidence="9">
    <location>
        <begin position="95"/>
        <end position="112"/>
    </location>
</feature>
<comment type="caution">
    <text evidence="10">The sequence shown here is derived from an EMBL/GenBank/DDBJ whole genome shotgun (WGS) entry which is preliminary data.</text>
</comment>